<evidence type="ECO:0000256" key="6">
    <source>
        <dbReference type="SAM" id="Phobius"/>
    </source>
</evidence>
<evidence type="ECO:0000256" key="1">
    <source>
        <dbReference type="ARBA" id="ARBA00004651"/>
    </source>
</evidence>
<evidence type="ECO:0000313" key="8">
    <source>
        <dbReference type="Proteomes" id="UP000786387"/>
    </source>
</evidence>
<organism evidence="7 8">
    <name type="scientific">Stutzerimonas azotifigens</name>
    <dbReference type="NCBI Taxonomy" id="291995"/>
    <lineage>
        <taxon>Bacteria</taxon>
        <taxon>Pseudomonadati</taxon>
        <taxon>Pseudomonadota</taxon>
        <taxon>Gammaproteobacteria</taxon>
        <taxon>Pseudomonadales</taxon>
        <taxon>Pseudomonadaceae</taxon>
        <taxon>Stutzerimonas</taxon>
    </lineage>
</organism>
<dbReference type="NCBIfam" id="TIGR00374">
    <property type="entry name" value="flippase-like domain"/>
    <property type="match status" value="1"/>
</dbReference>
<name>A0ABR5Z4W7_9GAMM</name>
<dbReference type="Proteomes" id="UP000786387">
    <property type="component" value="Unassembled WGS sequence"/>
</dbReference>
<dbReference type="InterPro" id="IPR022791">
    <property type="entry name" value="L-PG_synthase/AglD"/>
</dbReference>
<feature type="transmembrane region" description="Helical" evidence="6">
    <location>
        <begin position="301"/>
        <end position="325"/>
    </location>
</feature>
<evidence type="ECO:0000256" key="5">
    <source>
        <dbReference type="ARBA" id="ARBA00023136"/>
    </source>
</evidence>
<feature type="transmembrane region" description="Helical" evidence="6">
    <location>
        <begin position="79"/>
        <end position="97"/>
    </location>
</feature>
<keyword evidence="3 6" id="KW-0812">Transmembrane</keyword>
<comment type="subcellular location">
    <subcellularLocation>
        <location evidence="1">Cell membrane</location>
        <topology evidence="1">Multi-pass membrane protein</topology>
    </subcellularLocation>
</comment>
<keyword evidence="2" id="KW-1003">Cell membrane</keyword>
<evidence type="ECO:0000256" key="4">
    <source>
        <dbReference type="ARBA" id="ARBA00022989"/>
    </source>
</evidence>
<dbReference type="PANTHER" id="PTHR39087">
    <property type="entry name" value="UPF0104 MEMBRANE PROTEIN MJ1595"/>
    <property type="match status" value="1"/>
</dbReference>
<evidence type="ECO:0000256" key="3">
    <source>
        <dbReference type="ARBA" id="ARBA00022692"/>
    </source>
</evidence>
<keyword evidence="5 6" id="KW-0472">Membrane</keyword>
<feature type="transmembrane region" description="Helical" evidence="6">
    <location>
        <begin position="135"/>
        <end position="152"/>
    </location>
</feature>
<dbReference type="PANTHER" id="PTHR39087:SF2">
    <property type="entry name" value="UPF0104 MEMBRANE PROTEIN MJ1595"/>
    <property type="match status" value="1"/>
</dbReference>
<keyword evidence="4 6" id="KW-1133">Transmembrane helix</keyword>
<feature type="transmembrane region" description="Helical" evidence="6">
    <location>
        <begin position="225"/>
        <end position="247"/>
    </location>
</feature>
<feature type="transmembrane region" description="Helical" evidence="6">
    <location>
        <begin position="254"/>
        <end position="272"/>
    </location>
</feature>
<feature type="transmembrane region" description="Helical" evidence="6">
    <location>
        <begin position="49"/>
        <end position="67"/>
    </location>
</feature>
<dbReference type="EMBL" id="JAAMRF010000009">
    <property type="protein sequence ID" value="MBA1275230.1"/>
    <property type="molecule type" value="Genomic_DNA"/>
</dbReference>
<comment type="caution">
    <text evidence="7">The sequence shown here is derived from an EMBL/GenBank/DDBJ whole genome shotgun (WGS) entry which is preliminary data.</text>
</comment>
<evidence type="ECO:0000256" key="2">
    <source>
        <dbReference type="ARBA" id="ARBA00022475"/>
    </source>
</evidence>
<keyword evidence="8" id="KW-1185">Reference proteome</keyword>
<accession>A0ABR5Z4W7</accession>
<protein>
    <submittedName>
        <fullName evidence="7">Flippase-like domain-containing protein</fullName>
    </submittedName>
</protein>
<proteinExistence type="predicted"/>
<gene>
    <name evidence="7" type="ORF">G7026_17910</name>
</gene>
<evidence type="ECO:0000313" key="7">
    <source>
        <dbReference type="EMBL" id="MBA1275230.1"/>
    </source>
</evidence>
<sequence>MGSSHDPSAKALAGKWLPHLAGWGISLGCLVFIASQIEFPAVAEALVVFNWPYLAVAVVSLAFGYLFRIVRWYLMLRSAGALVTLQSCAVPFLGSIALNNVLPLRLGDLVRALVFPVAIGLSRVTATGSLLIERLVDLLTLLAVLGVGLAYSGKLDVPPWLPEVTMGLSVFGGLALLMVFLFSGLIASWLESRFASRATAISGRVALLVATLLRSVESMSRLRALLAVFGLSILVWLGEAGLFLSLLHGFGFDAGLSVAVIVMAIATLSTLVPSSPGYVGPFHLAAYAAITMLGGTPEQAAGFAVLSHLSLWVPTTLAGTLCMAIKPKIFKGLRAKAAVLN</sequence>
<feature type="transmembrane region" description="Helical" evidence="6">
    <location>
        <begin position="164"/>
        <end position="187"/>
    </location>
</feature>
<feature type="transmembrane region" description="Helical" evidence="6">
    <location>
        <begin position="20"/>
        <end position="37"/>
    </location>
</feature>
<reference evidence="7 8" key="1">
    <citation type="submission" date="2020-02" db="EMBL/GenBank/DDBJ databases">
        <title>Synteny-based analysis reveals conserved mechanism for high triclosan tolerance in Pseudomonas, as well as instances of horizontal transfer.</title>
        <authorList>
            <person name="Mcfarland A.G."/>
            <person name="Bertucci H.K."/>
            <person name="Litmann E."/>
            <person name="Shen J."/>
            <person name="Huttenhower C."/>
            <person name="Hartmann E.M."/>
        </authorList>
    </citation>
    <scope>NUCLEOTIDE SEQUENCE [LARGE SCALE GENOMIC DNA]</scope>
    <source>
        <strain evidence="7 8">115A1</strain>
    </source>
</reference>
<dbReference type="Pfam" id="PF03706">
    <property type="entry name" value="LPG_synthase_TM"/>
    <property type="match status" value="1"/>
</dbReference>